<dbReference type="SUPFAM" id="SSF53300">
    <property type="entry name" value="vWA-like"/>
    <property type="match status" value="1"/>
</dbReference>
<comment type="caution">
    <text evidence="4">The sequence shown here is derived from an EMBL/GenBank/DDBJ whole genome shotgun (WGS) entry which is preliminary data.</text>
</comment>
<feature type="transmembrane region" description="Helical" evidence="1">
    <location>
        <begin position="6"/>
        <end position="28"/>
    </location>
</feature>
<dbReference type="InterPro" id="IPR002035">
    <property type="entry name" value="VWF_A"/>
</dbReference>
<name>A0A1F5R7P4_9BACT</name>
<proteinExistence type="predicted"/>
<feature type="domain" description="VWFA" evidence="3">
    <location>
        <begin position="96"/>
        <end position="198"/>
    </location>
</feature>
<organism evidence="4 5">
    <name type="scientific">Candidatus Edwardsbacteria bacterium GWF2_54_11</name>
    <dbReference type="NCBI Taxonomy" id="1817851"/>
    <lineage>
        <taxon>Bacteria</taxon>
        <taxon>Candidatus Edwardsiibacteriota</taxon>
    </lineage>
</organism>
<dbReference type="Pfam" id="PF07584">
    <property type="entry name" value="BatA"/>
    <property type="match status" value="1"/>
</dbReference>
<sequence>MNFISFQNPAALFFLPLAALPLVIHLLWHNKAKVIPFPSIILLRSTHTKTWKRSRLQEWLLLVRTIILLLLVLLMAGPSVKVDLPPWMAPRETVLAMVIDNSASMSTIEGDSSLLSQARSSALKMVFTLSPDSRVAVICGSQGNKILCGLAGPAEAARQIRSIEQTDLGTDLAGAVLKADDLLFYAGRTGASTLIFSDFRKNCFGGPASLLPVLKATARLSLVPSGREMIGKNLEWRSVKFYSLKKRLIIQGKTARGLKQSLSLVKDGRTVYQTRVGPDSAGYFSASLGWDGRGSSFLECSGDDMPLDDRYYLSSSNNDSINVLLITEGSGILKQAFTALSAAGYQLNIQSRLTPEDIAASDLIVAAGRSLSGIKNGLLEAVNSGKGLLIIPPEKAGIDDYNHLLSSLSPGLRITGISEDPLPGALELGSGDYFQDISTRDLRHISVYKYWRIPARLPALLIIGHKFPGLMMIDQGSGKAGLWLFGTEPGMTDIGFHPAFLALLNQTCRGLVRSADLGYITGQFLSDPDISEPTAPDGKKVPGLADVRGRVKWLLEKAGFYSALKNKLWQTLAVNIPPDESDLTMLEDDGLTRIMGKNQWSRQISPEKIPAGQRGLNNILLFLTGLLLMMELVLRSKLKIFLKKPLTTWWKIW</sequence>
<keyword evidence="1" id="KW-0472">Membrane</keyword>
<dbReference type="Gene3D" id="3.40.50.410">
    <property type="entry name" value="von Willebrand factor, type A domain"/>
    <property type="match status" value="1"/>
</dbReference>
<protein>
    <recommendedName>
        <fullName evidence="6">Aerotolerance regulator N-terminal domain-containing protein</fullName>
    </recommendedName>
</protein>
<dbReference type="PANTHER" id="PTHR37464:SF1">
    <property type="entry name" value="BLL2463 PROTEIN"/>
    <property type="match status" value="1"/>
</dbReference>
<gene>
    <name evidence="4" type="ORF">A2024_08810</name>
</gene>
<evidence type="ECO:0000256" key="1">
    <source>
        <dbReference type="SAM" id="Phobius"/>
    </source>
</evidence>
<feature type="transmembrane region" description="Helical" evidence="1">
    <location>
        <begin position="59"/>
        <end position="77"/>
    </location>
</feature>
<dbReference type="InterPro" id="IPR036465">
    <property type="entry name" value="vWFA_dom_sf"/>
</dbReference>
<evidence type="ECO:0000313" key="5">
    <source>
        <dbReference type="Proteomes" id="UP000177230"/>
    </source>
</evidence>
<evidence type="ECO:0000259" key="3">
    <source>
        <dbReference type="Pfam" id="PF13519"/>
    </source>
</evidence>
<dbReference type="InterPro" id="IPR024163">
    <property type="entry name" value="Aerotolerance_reg_N"/>
</dbReference>
<dbReference type="Proteomes" id="UP000177230">
    <property type="component" value="Unassembled WGS sequence"/>
</dbReference>
<dbReference type="AlphaFoldDB" id="A0A1F5R7P4"/>
<keyword evidence="1" id="KW-0812">Transmembrane</keyword>
<feature type="domain" description="Aerotolerance regulator N-terminal" evidence="2">
    <location>
        <begin position="1"/>
        <end position="78"/>
    </location>
</feature>
<dbReference type="NCBIfam" id="TIGR02226">
    <property type="entry name" value="two_anch"/>
    <property type="match status" value="1"/>
</dbReference>
<dbReference type="InterPro" id="IPR011933">
    <property type="entry name" value="Double_TM_dom"/>
</dbReference>
<reference evidence="4 5" key="1">
    <citation type="journal article" date="2016" name="Nat. Commun.">
        <title>Thousands of microbial genomes shed light on interconnected biogeochemical processes in an aquifer system.</title>
        <authorList>
            <person name="Anantharaman K."/>
            <person name="Brown C.T."/>
            <person name="Hug L.A."/>
            <person name="Sharon I."/>
            <person name="Castelle C.J."/>
            <person name="Probst A.J."/>
            <person name="Thomas B.C."/>
            <person name="Singh A."/>
            <person name="Wilkins M.J."/>
            <person name="Karaoz U."/>
            <person name="Brodie E.L."/>
            <person name="Williams K.H."/>
            <person name="Hubbard S.S."/>
            <person name="Banfield J.F."/>
        </authorList>
    </citation>
    <scope>NUCLEOTIDE SEQUENCE [LARGE SCALE GENOMIC DNA]</scope>
</reference>
<evidence type="ECO:0000259" key="2">
    <source>
        <dbReference type="Pfam" id="PF07584"/>
    </source>
</evidence>
<evidence type="ECO:0000313" key="4">
    <source>
        <dbReference type="EMBL" id="OGF10445.1"/>
    </source>
</evidence>
<dbReference type="PANTHER" id="PTHR37464">
    <property type="entry name" value="BLL2463 PROTEIN"/>
    <property type="match status" value="1"/>
</dbReference>
<dbReference type="EMBL" id="MFFM01000038">
    <property type="protein sequence ID" value="OGF10445.1"/>
    <property type="molecule type" value="Genomic_DNA"/>
</dbReference>
<accession>A0A1F5R7P4</accession>
<evidence type="ECO:0008006" key="6">
    <source>
        <dbReference type="Google" id="ProtNLM"/>
    </source>
</evidence>
<keyword evidence="1" id="KW-1133">Transmembrane helix</keyword>
<dbReference type="Pfam" id="PF13519">
    <property type="entry name" value="VWA_2"/>
    <property type="match status" value="1"/>
</dbReference>